<dbReference type="EMBL" id="JBJKFK010008028">
    <property type="protein sequence ID" value="KAL3307194.1"/>
    <property type="molecule type" value="Genomic_DNA"/>
</dbReference>
<evidence type="ECO:0000256" key="1">
    <source>
        <dbReference type="SAM" id="MobiDB-lite"/>
    </source>
</evidence>
<organism evidence="2 3">
    <name type="scientific">Cichlidogyrus casuarinus</name>
    <dbReference type="NCBI Taxonomy" id="1844966"/>
    <lineage>
        <taxon>Eukaryota</taxon>
        <taxon>Metazoa</taxon>
        <taxon>Spiralia</taxon>
        <taxon>Lophotrochozoa</taxon>
        <taxon>Platyhelminthes</taxon>
        <taxon>Monogenea</taxon>
        <taxon>Monopisthocotylea</taxon>
        <taxon>Dactylogyridea</taxon>
        <taxon>Ancyrocephalidae</taxon>
        <taxon>Cichlidogyrus</taxon>
    </lineage>
</organism>
<proteinExistence type="predicted"/>
<reference evidence="2 3" key="1">
    <citation type="submission" date="2024-11" db="EMBL/GenBank/DDBJ databases">
        <title>Adaptive evolution of stress response genes in parasites aligns with host niche diversity.</title>
        <authorList>
            <person name="Hahn C."/>
            <person name="Resl P."/>
        </authorList>
    </citation>
    <scope>NUCLEOTIDE SEQUENCE [LARGE SCALE GENOMIC DNA]</scope>
    <source>
        <strain evidence="2">EGGRZ-B1_66</strain>
        <tissue evidence="2">Body</tissue>
    </source>
</reference>
<keyword evidence="3" id="KW-1185">Reference proteome</keyword>
<evidence type="ECO:0000313" key="3">
    <source>
        <dbReference type="Proteomes" id="UP001626550"/>
    </source>
</evidence>
<accession>A0ABD2PJ69</accession>
<comment type="caution">
    <text evidence="2">The sequence shown here is derived from an EMBL/GenBank/DDBJ whole genome shotgun (WGS) entry which is preliminary data.</text>
</comment>
<feature type="non-terminal residue" evidence="2">
    <location>
        <position position="1"/>
    </location>
</feature>
<evidence type="ECO:0000313" key="2">
    <source>
        <dbReference type="EMBL" id="KAL3307194.1"/>
    </source>
</evidence>
<protein>
    <submittedName>
        <fullName evidence="2">Uncharacterized protein</fullName>
    </submittedName>
</protein>
<sequence>TDDTLYFNAILAPKESRAKWRATQVWRECDKKHFGRMEGNVTGSGRVRNNFDLEETSLANFSTSSICDETEFEGEMDELDMTMPTFEEYSSLNDYNETLISGLSRNMKLTDADLKKLSSDLADEMNRFYDETLAFYTDNEDSRRKYHVNEFLTVTSEEIWALGDDEDLSSSSNSFHDPPFSSKVTSSSTVELAPSTTRSLASVGVQTLSTGEIMTKQFYHEDDAQ</sequence>
<dbReference type="AlphaFoldDB" id="A0ABD2PJ69"/>
<feature type="region of interest" description="Disordered" evidence="1">
    <location>
        <begin position="167"/>
        <end position="187"/>
    </location>
</feature>
<name>A0ABD2PJ69_9PLAT</name>
<dbReference type="Proteomes" id="UP001626550">
    <property type="component" value="Unassembled WGS sequence"/>
</dbReference>
<gene>
    <name evidence="2" type="ORF">Ciccas_014299</name>
</gene>